<name>A0A9Y2I8H6_9PSEU</name>
<dbReference type="RefSeq" id="WP_220239742.1">
    <property type="nucleotide sequence ID" value="NZ_CP127294.1"/>
</dbReference>
<gene>
    <name evidence="1" type="ORF">QRX50_28860</name>
</gene>
<proteinExistence type="predicted"/>
<reference evidence="1 2" key="1">
    <citation type="submission" date="2023-06" db="EMBL/GenBank/DDBJ databases">
        <authorList>
            <person name="Oyuntsetseg B."/>
            <person name="Kim S.B."/>
        </authorList>
    </citation>
    <scope>NUCLEOTIDE SEQUENCE [LARGE SCALE GENOMIC DNA]</scope>
    <source>
        <strain evidence="1 2">2-15</strain>
    </source>
</reference>
<evidence type="ECO:0000313" key="2">
    <source>
        <dbReference type="Proteomes" id="UP001236014"/>
    </source>
</evidence>
<dbReference type="EMBL" id="CP127294">
    <property type="protein sequence ID" value="WIX75517.1"/>
    <property type="molecule type" value="Genomic_DNA"/>
</dbReference>
<dbReference type="AlphaFoldDB" id="A0A9Y2I8H6"/>
<dbReference type="KEGG" id="acab:QRX50_28860"/>
<protein>
    <submittedName>
        <fullName evidence="1">Uncharacterized protein</fullName>
    </submittedName>
</protein>
<accession>A0A9Y2I8H6</accession>
<evidence type="ECO:0000313" key="1">
    <source>
        <dbReference type="EMBL" id="WIX75517.1"/>
    </source>
</evidence>
<dbReference type="Proteomes" id="UP001236014">
    <property type="component" value="Chromosome"/>
</dbReference>
<keyword evidence="2" id="KW-1185">Reference proteome</keyword>
<organism evidence="1 2">
    <name type="scientific">Amycolatopsis carbonis</name>
    <dbReference type="NCBI Taxonomy" id="715471"/>
    <lineage>
        <taxon>Bacteria</taxon>
        <taxon>Bacillati</taxon>
        <taxon>Actinomycetota</taxon>
        <taxon>Actinomycetes</taxon>
        <taxon>Pseudonocardiales</taxon>
        <taxon>Pseudonocardiaceae</taxon>
        <taxon>Amycolatopsis</taxon>
    </lineage>
</organism>
<sequence length="47" mass="5177">MSAVPETPSTKLVESVLPTWTDPVLEGYETRPEVTAYALESGPWNAR</sequence>